<dbReference type="EMBL" id="MFJM01000056">
    <property type="protein sequence ID" value="OGG16611.1"/>
    <property type="molecule type" value="Genomic_DNA"/>
</dbReference>
<accession>A0A1F5ZW20</accession>
<sequence length="370" mass="42246">MKKISINVTKTELPSLAEYYRYLKKIWRSSWITNNGQYVQQLESRLAEYLGVKYLLLVANGTLALQLALKVFKLEGEIITTPFTFPATTNAIIWEGLTPVFADINPETFNINPEEIEKKITPRTSAILAVHVYGNPCHHDKIKKIAARHRLKIIYDAAHAFGVTYHGTSILNWGDISTLSFHATKIFSTAEGGALIVKSKKLYERLKLLRNFGIKNEEKVKLAGINAKMNELQAALGLCNLDLVDGRIEKNKKIFKLYRQSLGVNRQIMFQKLISAKHNYCYMPVLFPNRRIRDSVYNRFLSRGIKPRKYFYPDLTAFDYIKKLSNKNPFSSMTISRNIAGRVLCLPIYSSLKYGDIKTIVGIINKELDG</sequence>
<dbReference type="PIRSF" id="PIRSF000390">
    <property type="entry name" value="PLP_StrS"/>
    <property type="match status" value="1"/>
</dbReference>
<dbReference type="SUPFAM" id="SSF53383">
    <property type="entry name" value="PLP-dependent transferases"/>
    <property type="match status" value="1"/>
</dbReference>
<gene>
    <name evidence="6" type="ORF">A3D78_00270</name>
</gene>
<comment type="similarity">
    <text evidence="2 5">Belongs to the DegT/DnrJ/EryC1 family.</text>
</comment>
<dbReference type="InterPro" id="IPR000653">
    <property type="entry name" value="DegT/StrS_aminotransferase"/>
</dbReference>
<dbReference type="PANTHER" id="PTHR30244">
    <property type="entry name" value="TRANSAMINASE"/>
    <property type="match status" value="1"/>
</dbReference>
<dbReference type="CDD" id="cd00616">
    <property type="entry name" value="AHBA_syn"/>
    <property type="match status" value="1"/>
</dbReference>
<dbReference type="Pfam" id="PF01041">
    <property type="entry name" value="DegT_DnrJ_EryC1"/>
    <property type="match status" value="1"/>
</dbReference>
<evidence type="ECO:0000313" key="7">
    <source>
        <dbReference type="Proteomes" id="UP000176253"/>
    </source>
</evidence>
<evidence type="ECO:0000256" key="3">
    <source>
        <dbReference type="PIRSR" id="PIRSR000390-1"/>
    </source>
</evidence>
<reference evidence="6 7" key="1">
    <citation type="journal article" date="2016" name="Nat. Commun.">
        <title>Thousands of microbial genomes shed light on interconnected biogeochemical processes in an aquifer system.</title>
        <authorList>
            <person name="Anantharaman K."/>
            <person name="Brown C.T."/>
            <person name="Hug L.A."/>
            <person name="Sharon I."/>
            <person name="Castelle C.J."/>
            <person name="Probst A.J."/>
            <person name="Thomas B.C."/>
            <person name="Singh A."/>
            <person name="Wilkins M.J."/>
            <person name="Karaoz U."/>
            <person name="Brodie E.L."/>
            <person name="Williams K.H."/>
            <person name="Hubbard S.S."/>
            <person name="Banfield J.F."/>
        </authorList>
    </citation>
    <scope>NUCLEOTIDE SEQUENCE [LARGE SCALE GENOMIC DNA]</scope>
</reference>
<dbReference type="InterPro" id="IPR015421">
    <property type="entry name" value="PyrdxlP-dep_Trfase_major"/>
</dbReference>
<protein>
    <recommendedName>
        <fullName evidence="8">Aminotransferase DegT</fullName>
    </recommendedName>
</protein>
<organism evidence="6 7">
    <name type="scientific">Candidatus Gottesmanbacteria bacterium RIFCSPHIGHO2_02_FULL_39_14</name>
    <dbReference type="NCBI Taxonomy" id="1798383"/>
    <lineage>
        <taxon>Bacteria</taxon>
        <taxon>Candidatus Gottesmaniibacteriota</taxon>
    </lineage>
</organism>
<dbReference type="GO" id="GO:0000271">
    <property type="term" value="P:polysaccharide biosynthetic process"/>
    <property type="evidence" value="ECO:0007669"/>
    <property type="project" value="TreeGrafter"/>
</dbReference>
<evidence type="ECO:0000256" key="1">
    <source>
        <dbReference type="ARBA" id="ARBA00022898"/>
    </source>
</evidence>
<name>A0A1F5ZW20_9BACT</name>
<dbReference type="GO" id="GO:0008483">
    <property type="term" value="F:transaminase activity"/>
    <property type="evidence" value="ECO:0007669"/>
    <property type="project" value="TreeGrafter"/>
</dbReference>
<evidence type="ECO:0000313" key="6">
    <source>
        <dbReference type="EMBL" id="OGG16611.1"/>
    </source>
</evidence>
<proteinExistence type="inferred from homology"/>
<comment type="caution">
    <text evidence="6">The sequence shown here is derived from an EMBL/GenBank/DDBJ whole genome shotgun (WGS) entry which is preliminary data.</text>
</comment>
<dbReference type="AlphaFoldDB" id="A0A1F5ZW20"/>
<feature type="active site" description="Proton acceptor" evidence="3">
    <location>
        <position position="185"/>
    </location>
</feature>
<dbReference type="Gene3D" id="3.40.640.10">
    <property type="entry name" value="Type I PLP-dependent aspartate aminotransferase-like (Major domain)"/>
    <property type="match status" value="1"/>
</dbReference>
<dbReference type="Proteomes" id="UP000176253">
    <property type="component" value="Unassembled WGS sequence"/>
</dbReference>
<dbReference type="STRING" id="1798383.A3D78_00270"/>
<feature type="modified residue" description="N6-(pyridoxal phosphate)lysine" evidence="4">
    <location>
        <position position="185"/>
    </location>
</feature>
<evidence type="ECO:0000256" key="5">
    <source>
        <dbReference type="RuleBase" id="RU004508"/>
    </source>
</evidence>
<evidence type="ECO:0000256" key="2">
    <source>
        <dbReference type="ARBA" id="ARBA00037999"/>
    </source>
</evidence>
<dbReference type="GO" id="GO:0030170">
    <property type="term" value="F:pyridoxal phosphate binding"/>
    <property type="evidence" value="ECO:0007669"/>
    <property type="project" value="TreeGrafter"/>
</dbReference>
<evidence type="ECO:0008006" key="8">
    <source>
        <dbReference type="Google" id="ProtNLM"/>
    </source>
</evidence>
<keyword evidence="1 4" id="KW-0663">Pyridoxal phosphate</keyword>
<evidence type="ECO:0000256" key="4">
    <source>
        <dbReference type="PIRSR" id="PIRSR000390-2"/>
    </source>
</evidence>
<dbReference type="InterPro" id="IPR015424">
    <property type="entry name" value="PyrdxlP-dep_Trfase"/>
</dbReference>
<dbReference type="PANTHER" id="PTHR30244:SF9">
    <property type="entry name" value="PROTEIN RV3402C"/>
    <property type="match status" value="1"/>
</dbReference>